<feature type="region of interest" description="Disordered" evidence="1">
    <location>
        <begin position="266"/>
        <end position="556"/>
    </location>
</feature>
<feature type="compositionally biased region" description="Low complexity" evidence="1">
    <location>
        <begin position="101"/>
        <end position="117"/>
    </location>
</feature>
<comment type="caution">
    <text evidence="3">The sequence shown here is derived from an EMBL/GenBank/DDBJ whole genome shotgun (WGS) entry which is preliminary data.</text>
</comment>
<keyword evidence="2" id="KW-0472">Membrane</keyword>
<feature type="region of interest" description="Disordered" evidence="1">
    <location>
        <begin position="101"/>
        <end position="251"/>
    </location>
</feature>
<feature type="compositionally biased region" description="Basic and acidic residues" evidence="1">
    <location>
        <begin position="177"/>
        <end position="204"/>
    </location>
</feature>
<reference evidence="3 4" key="1">
    <citation type="submission" date="2019-09" db="EMBL/GenBank/DDBJ databases">
        <authorList>
            <consortium name="DOE Joint Genome Institute"/>
            <person name="Mondo S.J."/>
            <person name="Navarro-Mendoza M.I."/>
            <person name="Perez-Arques C."/>
            <person name="Panchal S."/>
            <person name="Nicolas F.E."/>
            <person name="Ganguly P."/>
            <person name="Pangilinan J."/>
            <person name="Grigoriev I."/>
            <person name="Heitman J."/>
            <person name="Sanya K."/>
            <person name="Garre V."/>
        </authorList>
    </citation>
    <scope>NUCLEOTIDE SEQUENCE [LARGE SCALE GENOMIC DNA]</scope>
    <source>
        <strain evidence="3 4">MU402</strain>
    </source>
</reference>
<feature type="compositionally biased region" description="Basic and acidic residues" evidence="1">
    <location>
        <begin position="405"/>
        <end position="430"/>
    </location>
</feature>
<feature type="region of interest" description="Disordered" evidence="1">
    <location>
        <begin position="1142"/>
        <end position="1166"/>
    </location>
</feature>
<sequence length="1193" mass="131284">MRNITNYLLPLEEQLALHLKLPDTIIIQFWVLCFLFFSLSIYLFFVMADPFRVEPKGKSWADIVEEDEQSDLLNSQHEECTLASKEASNEESDAGLQDASFAAAAAAPSSSSDQQADSNEEEQPPKTQDKPVTAGTSASKWASAPSEPRVPSKWQSTSSSRVGSMASKWASAPDSPSRSRYDSNHQNRHDSYSRFGGNDDRYGRNNDLPRNNRWREDPPSGGRLNRSAFEDVDTRNGGFSNKANFSKEKRYQDYHELAIKEAVKDEAPEHKKAIESWNAYKPPAEENEETAKQLVKAASEAEQQTSTDQTTKQAQQDVPIAQKEESKEIEVSPTKTVEPVKPASSSSPSLKPVSSFSWADDIPDDNSDDDDDYPIPEDWIKPKVAPPADTTPVQETSATPPAAEVDIKEPTTDDLSAKSDPGDKTDEAKPELSQPTRDTDPADATSEATATTPSAEAPSPPKEEKPTFTWGALDDYKEPAITQSEGDGNADTAALNDESPDKPEEPVQPVQNDESITTATSTEATPAPLSPPPSQETKEEAPTYTWGALNDYKEPEITIPKADNVVKIDKEQEEAAVAAWNSVKLPEEPEEEVAADTANEEKLPSTSQSFEEQPSWSQSAEQKKSSWGQPEQEQSSWNQPDVSSWSHTDKEQPSDATESQQQQPEPVPESKPTYTWGALDDYKEPETIAHKPEEFIKLDKEQEEAAVAAWGAAKLPEEPEEKADSTTIEDEKPSWNQATEQTPSWNQTTEQTPSWNQSTKPSESQPTETSWDQPSKQETAAQQQEPASEPKPTYTWGALDDYKEPEVIAKPKPDVISISKEDEAAAVSAWNSVKLPEVPELAEDKPHNEPVNDTPSWNSAAQNPEFTKAAEPAWNVNTQESEPVKAEPSWNTTTSGESSWNADAQATTSSWGAVEQPSWSEPSTTAESNTPQQDWSSNSFQEGSSVTSKSSNKDTWRNKLPTTVDDNASGWKAFAEAVAVPPEPAPKQRVQETAAPAASRESTTTTTLKRTEKGSAASKWKHDRYNEAELVYPRPSQRKPHDLSFKLNDFKEAPNNEVHVSWKDIQAQDSPKISIKDESSDRQVTVGLGEFSRANPAQDIVLRLSDITADRPVNGFPQQRQQQQGPQEVVLSFSELNKGRNEASSAWTSANPVPTASLSGGASSGPKEIVCKLSDFARKDKTDGPIDVTLKLF</sequence>
<evidence type="ECO:0000313" key="3">
    <source>
        <dbReference type="EMBL" id="KAF1797098.1"/>
    </source>
</evidence>
<feature type="compositionally biased region" description="Polar residues" evidence="1">
    <location>
        <begin position="734"/>
        <end position="786"/>
    </location>
</feature>
<feature type="compositionally biased region" description="Acidic residues" evidence="1">
    <location>
        <begin position="361"/>
        <end position="375"/>
    </location>
</feature>
<proteinExistence type="predicted"/>
<feature type="compositionally biased region" description="Basic and acidic residues" evidence="1">
    <location>
        <begin position="680"/>
        <end position="700"/>
    </location>
</feature>
<keyword evidence="2" id="KW-0812">Transmembrane</keyword>
<accession>A0A8H4B8H3</accession>
<feature type="compositionally biased region" description="Polar residues" evidence="1">
    <location>
        <begin position="153"/>
        <end position="162"/>
    </location>
</feature>
<feature type="compositionally biased region" description="Low complexity" evidence="1">
    <location>
        <begin position="442"/>
        <end position="457"/>
    </location>
</feature>
<feature type="compositionally biased region" description="Polar residues" evidence="1">
    <location>
        <begin position="604"/>
        <end position="646"/>
    </location>
</feature>
<feature type="region of interest" description="Disordered" evidence="1">
    <location>
        <begin position="579"/>
        <end position="799"/>
    </location>
</feature>
<feature type="compositionally biased region" description="Low complexity" evidence="1">
    <location>
        <begin position="339"/>
        <end position="357"/>
    </location>
</feature>
<evidence type="ECO:0000256" key="2">
    <source>
        <dbReference type="SAM" id="Phobius"/>
    </source>
</evidence>
<feature type="compositionally biased region" description="Low complexity" evidence="1">
    <location>
        <begin position="993"/>
        <end position="1008"/>
    </location>
</feature>
<feature type="compositionally biased region" description="Low complexity" evidence="1">
    <location>
        <begin position="517"/>
        <end position="527"/>
    </location>
</feature>
<dbReference type="EMBL" id="JAAECE010000010">
    <property type="protein sequence ID" value="KAF1797098.1"/>
    <property type="molecule type" value="Genomic_DNA"/>
</dbReference>
<dbReference type="Proteomes" id="UP000469890">
    <property type="component" value="Unassembled WGS sequence"/>
</dbReference>
<keyword evidence="2" id="KW-1133">Transmembrane helix</keyword>
<protein>
    <submittedName>
        <fullName evidence="3">Uncharacterized protein</fullName>
    </submittedName>
</protein>
<gene>
    <name evidence="3" type="ORF">FB192DRAFT_1440512</name>
</gene>
<evidence type="ECO:0000313" key="4">
    <source>
        <dbReference type="Proteomes" id="UP000469890"/>
    </source>
</evidence>
<feature type="compositionally biased region" description="Polar residues" evidence="1">
    <location>
        <begin position="301"/>
        <end position="316"/>
    </location>
</feature>
<feature type="transmembrane region" description="Helical" evidence="2">
    <location>
        <begin position="25"/>
        <end position="48"/>
    </location>
</feature>
<name>A0A8H4B8H3_MUCCL</name>
<feature type="compositionally biased region" description="Polar residues" evidence="1">
    <location>
        <begin position="889"/>
        <end position="950"/>
    </location>
</feature>
<feature type="region of interest" description="Disordered" evidence="1">
    <location>
        <begin position="838"/>
        <end position="1022"/>
    </location>
</feature>
<feature type="compositionally biased region" description="Polar residues" evidence="1">
    <location>
        <begin position="851"/>
        <end position="865"/>
    </location>
</feature>
<organism evidence="3 4">
    <name type="scientific">Mucor circinelloides f. lusitanicus</name>
    <name type="common">Mucor racemosus var. lusitanicus</name>
    <dbReference type="NCBI Taxonomy" id="29924"/>
    <lineage>
        <taxon>Eukaryota</taxon>
        <taxon>Fungi</taxon>
        <taxon>Fungi incertae sedis</taxon>
        <taxon>Mucoromycota</taxon>
        <taxon>Mucoromycotina</taxon>
        <taxon>Mucoromycetes</taxon>
        <taxon>Mucorales</taxon>
        <taxon>Mucorineae</taxon>
        <taxon>Mucoraceae</taxon>
        <taxon>Mucor</taxon>
    </lineage>
</organism>
<dbReference type="AlphaFoldDB" id="A0A8H4B8H3"/>
<feature type="compositionally biased region" description="Polar residues" evidence="1">
    <location>
        <begin position="1142"/>
        <end position="1161"/>
    </location>
</feature>
<evidence type="ECO:0000256" key="1">
    <source>
        <dbReference type="SAM" id="MobiDB-lite"/>
    </source>
</evidence>